<dbReference type="STRING" id="159291.SAMN05920897_103160"/>
<dbReference type="Gene3D" id="1.25.40.10">
    <property type="entry name" value="Tetratricopeptide repeat domain"/>
    <property type="match status" value="1"/>
</dbReference>
<dbReference type="Proteomes" id="UP000186400">
    <property type="component" value="Unassembled WGS sequence"/>
</dbReference>
<dbReference type="InterPro" id="IPR011990">
    <property type="entry name" value="TPR-like_helical_dom_sf"/>
</dbReference>
<keyword evidence="2" id="KW-1185">Reference proteome</keyword>
<evidence type="ECO:0008006" key="3">
    <source>
        <dbReference type="Google" id="ProtNLM"/>
    </source>
</evidence>
<name>A0A1N6PWA1_9SPIO</name>
<dbReference type="EMBL" id="FTMS01000003">
    <property type="protein sequence ID" value="SIQ08555.1"/>
    <property type="molecule type" value="Genomic_DNA"/>
</dbReference>
<dbReference type="AlphaFoldDB" id="A0A1N6PWA1"/>
<dbReference type="SUPFAM" id="SSF48452">
    <property type="entry name" value="TPR-like"/>
    <property type="match status" value="2"/>
</dbReference>
<proteinExistence type="predicted"/>
<protein>
    <recommendedName>
        <fullName evidence="3">Tetratricopeptide repeat-containing protein</fullName>
    </recommendedName>
</protein>
<sequence length="681" mass="75388">MKKNDLFRWALLGVLVLFVGCATAGRGTLNEARRAWNEGQHAEALYHATEALRENPDLTAAKAFLRDNTDDALERAQNLFIATENTTVPAELEERYDTYYYLVKFYDNLGKMRMPLVADKRLFGLIKGWTWSTPILDFTKELEESRMAAREGFLAAGEEHIEAGKISAAHQLLLQVITKFAQEGSKEQEEDRARIIEAFVARGAHFHGSQNPEELLQAIESYEVALRFDSGEQRASEGRERKRLALSDVYLAMGLAEENRNTLQGWEAAIGYFKKSLEYNSGNQAAQEGVPRVTELIADHHYQQGVRLSNRLNDRNQVEQGIAAFDQALEWIPGFRDAPLRRQRLVVAREIIDLSQELAPVRNDFSKVEAQVTSLSRSVNRAHQGITDLNNIVGRVNQLEGQLRTVISVTDALSVVPVVGPVFRVTSTSLGAVHDPVRSVDRKAGLMKTPALEPALREITSVKEQTDGINASMGEIKRELDAAHAIVQGLNNCAQSITELSPLQQLERDLATLRESLSGLQTGIGQLEAMQQEVNTTLLRLGEAVPLIGRVNTGVERVMQPLDRISSVTNEIQSALDRRVSVLGRSFTVQEAIDSSTGVVKRAAEAILNPLMERLNIQIPSIPGIDELDRLLDSVEGYLADIRKAGNSVQQAERQISPVAGQFQKSTQSISQVVVSQGCSL</sequence>
<organism evidence="1 2">
    <name type="scientific">Alkalispirochaeta americana</name>
    <dbReference type="NCBI Taxonomy" id="159291"/>
    <lineage>
        <taxon>Bacteria</taxon>
        <taxon>Pseudomonadati</taxon>
        <taxon>Spirochaetota</taxon>
        <taxon>Spirochaetia</taxon>
        <taxon>Spirochaetales</taxon>
        <taxon>Spirochaetaceae</taxon>
        <taxon>Alkalispirochaeta</taxon>
    </lineage>
</organism>
<accession>A0A1N6PWA1</accession>
<dbReference type="PROSITE" id="PS51257">
    <property type="entry name" value="PROKAR_LIPOPROTEIN"/>
    <property type="match status" value="1"/>
</dbReference>
<reference evidence="1 2" key="1">
    <citation type="submission" date="2017-01" db="EMBL/GenBank/DDBJ databases">
        <authorList>
            <person name="Mah S.A."/>
            <person name="Swanson W.J."/>
            <person name="Moy G.W."/>
            <person name="Vacquier V.D."/>
        </authorList>
    </citation>
    <scope>NUCLEOTIDE SEQUENCE [LARGE SCALE GENOMIC DNA]</scope>
    <source>
        <strain evidence="1 2">ASpG1</strain>
    </source>
</reference>
<evidence type="ECO:0000313" key="1">
    <source>
        <dbReference type="EMBL" id="SIQ08555.1"/>
    </source>
</evidence>
<evidence type="ECO:0000313" key="2">
    <source>
        <dbReference type="Proteomes" id="UP000186400"/>
    </source>
</evidence>
<gene>
    <name evidence="1" type="ORF">SAMN05920897_103160</name>
</gene>